<feature type="region of interest" description="Disordered" evidence="1">
    <location>
        <begin position="29"/>
        <end position="136"/>
    </location>
</feature>
<evidence type="ECO:0000256" key="1">
    <source>
        <dbReference type="SAM" id="MobiDB-lite"/>
    </source>
</evidence>
<sequence length="297" mass="32507">KGQQKNPADEFAFKRETTVGTVKRELVEKAEIPECGAKERGTERDADNQSCLAGEISGQLGRGGDPTPNGGASQATAKSDRTRKRREQRKRALLRKKEAAVELAVRESDGEIEATSENIPRPSSPAIETTTPEVGCDRATLPGGVGVEGAVRADAQETPSPLASKAVGAKSKRGKGQQKNPTASKFKSEKIASAKFTLPSSFQLSRLLSSRSEPVETTAKFNHVNESKSIHKHISFEQLPPSTPVEPWIVRERLRIKAAKRRRMERQPVNDTWSVVCRNILLCFVLAAVVMLAYCFF</sequence>
<gene>
    <name evidence="3" type="ORF">WMSIL1_LOCUS8561</name>
</gene>
<proteinExistence type="predicted"/>
<keyword evidence="4" id="KW-1185">Reference proteome</keyword>
<feature type="region of interest" description="Disordered" evidence="1">
    <location>
        <begin position="152"/>
        <end position="185"/>
    </location>
</feature>
<feature type="compositionally biased region" description="Basic and acidic residues" evidence="1">
    <location>
        <begin position="29"/>
        <end position="47"/>
    </location>
</feature>
<organism evidence="3 4">
    <name type="scientific">Hymenolepis diminuta</name>
    <name type="common">Rat tapeworm</name>
    <dbReference type="NCBI Taxonomy" id="6216"/>
    <lineage>
        <taxon>Eukaryota</taxon>
        <taxon>Metazoa</taxon>
        <taxon>Spiralia</taxon>
        <taxon>Lophotrochozoa</taxon>
        <taxon>Platyhelminthes</taxon>
        <taxon>Cestoda</taxon>
        <taxon>Eucestoda</taxon>
        <taxon>Cyclophyllidea</taxon>
        <taxon>Hymenolepididae</taxon>
        <taxon>Hymenolepis</taxon>
    </lineage>
</organism>
<feature type="non-terminal residue" evidence="3">
    <location>
        <position position="1"/>
    </location>
</feature>
<feature type="compositionally biased region" description="Basic residues" evidence="1">
    <location>
        <begin position="81"/>
        <end position="94"/>
    </location>
</feature>
<name>A0A564YQT5_HYMDI</name>
<feature type="compositionally biased region" description="Basic and acidic residues" evidence="1">
    <location>
        <begin position="95"/>
        <end position="109"/>
    </location>
</feature>
<evidence type="ECO:0000313" key="4">
    <source>
        <dbReference type="Proteomes" id="UP000321570"/>
    </source>
</evidence>
<dbReference type="EMBL" id="CABIJS010000333">
    <property type="protein sequence ID" value="VUZ49575.1"/>
    <property type="molecule type" value="Genomic_DNA"/>
</dbReference>
<evidence type="ECO:0000256" key="2">
    <source>
        <dbReference type="SAM" id="Phobius"/>
    </source>
</evidence>
<accession>A0A564YQT5</accession>
<dbReference type="Proteomes" id="UP000321570">
    <property type="component" value="Unassembled WGS sequence"/>
</dbReference>
<keyword evidence="2" id="KW-1133">Transmembrane helix</keyword>
<reference evidence="3 4" key="1">
    <citation type="submission" date="2019-07" db="EMBL/GenBank/DDBJ databases">
        <authorList>
            <person name="Jastrzebski P J."/>
            <person name="Paukszto L."/>
            <person name="Jastrzebski P J."/>
        </authorList>
    </citation>
    <scope>NUCLEOTIDE SEQUENCE [LARGE SCALE GENOMIC DNA]</scope>
    <source>
        <strain evidence="3 4">WMS-il1</strain>
    </source>
</reference>
<evidence type="ECO:0000313" key="3">
    <source>
        <dbReference type="EMBL" id="VUZ49575.1"/>
    </source>
</evidence>
<feature type="transmembrane region" description="Helical" evidence="2">
    <location>
        <begin position="273"/>
        <end position="296"/>
    </location>
</feature>
<keyword evidence="2" id="KW-0472">Membrane</keyword>
<dbReference type="AlphaFoldDB" id="A0A564YQT5"/>
<protein>
    <submittedName>
        <fullName evidence="3">Uncharacterized protein</fullName>
    </submittedName>
</protein>
<keyword evidence="2" id="KW-0812">Transmembrane</keyword>